<reference evidence="1 2" key="1">
    <citation type="submission" date="2019-12" db="EMBL/GenBank/DDBJ databases">
        <title>Hymenobacter sp. HMF4947 Genome sequencing and assembly.</title>
        <authorList>
            <person name="Kang H."/>
            <person name="Cha I."/>
            <person name="Kim H."/>
            <person name="Joh K."/>
        </authorList>
    </citation>
    <scope>NUCLEOTIDE SEQUENCE [LARGE SCALE GENOMIC DNA]</scope>
    <source>
        <strain evidence="1 2">HMF4947</strain>
    </source>
</reference>
<dbReference type="RefSeq" id="WP_157564914.1">
    <property type="nucleotide sequence ID" value="NZ_WQKZ01000002.1"/>
</dbReference>
<accession>A0A7K1TEA8</accession>
<evidence type="ECO:0000313" key="1">
    <source>
        <dbReference type="EMBL" id="MVN76730.1"/>
    </source>
</evidence>
<evidence type="ECO:0000313" key="2">
    <source>
        <dbReference type="Proteomes" id="UP000441336"/>
    </source>
</evidence>
<protein>
    <submittedName>
        <fullName evidence="1">Uncharacterized protein</fullName>
    </submittedName>
</protein>
<name>A0A7K1TEA8_9BACT</name>
<dbReference type="EMBL" id="WQKZ01000002">
    <property type="protein sequence ID" value="MVN76730.1"/>
    <property type="molecule type" value="Genomic_DNA"/>
</dbReference>
<dbReference type="AlphaFoldDB" id="A0A7K1TEA8"/>
<proteinExistence type="predicted"/>
<organism evidence="1 2">
    <name type="scientific">Hymenobacter ginkgonis</name>
    <dbReference type="NCBI Taxonomy" id="2682976"/>
    <lineage>
        <taxon>Bacteria</taxon>
        <taxon>Pseudomonadati</taxon>
        <taxon>Bacteroidota</taxon>
        <taxon>Cytophagia</taxon>
        <taxon>Cytophagales</taxon>
        <taxon>Hymenobacteraceae</taxon>
        <taxon>Hymenobacter</taxon>
    </lineage>
</organism>
<sequence length="45" mass="4399">MPALLLATGSTRSRLASSGAGILLGAGVGPRGRVQALPPGKAEDK</sequence>
<gene>
    <name evidence="1" type="ORF">GO988_10395</name>
</gene>
<keyword evidence="2" id="KW-1185">Reference proteome</keyword>
<comment type="caution">
    <text evidence="1">The sequence shown here is derived from an EMBL/GenBank/DDBJ whole genome shotgun (WGS) entry which is preliminary data.</text>
</comment>
<dbReference type="Proteomes" id="UP000441336">
    <property type="component" value="Unassembled WGS sequence"/>
</dbReference>